<dbReference type="InterPro" id="IPR003121">
    <property type="entry name" value="SWIB_MDM2_domain"/>
</dbReference>
<dbReference type="EMBL" id="QPKB01000003">
    <property type="protein sequence ID" value="RWR81111.1"/>
    <property type="molecule type" value="Genomic_DNA"/>
</dbReference>
<dbReference type="SUPFAM" id="SSF47592">
    <property type="entry name" value="SWIB/MDM2 domain"/>
    <property type="match status" value="1"/>
</dbReference>
<feature type="domain" description="DM2" evidence="2">
    <location>
        <begin position="48"/>
        <end position="126"/>
    </location>
</feature>
<dbReference type="CDD" id="cd10567">
    <property type="entry name" value="SWIB-MDM2_like"/>
    <property type="match status" value="1"/>
</dbReference>
<comment type="caution">
    <text evidence="3">The sequence shown here is derived from an EMBL/GenBank/DDBJ whole genome shotgun (WGS) entry which is preliminary data.</text>
</comment>
<evidence type="ECO:0000256" key="1">
    <source>
        <dbReference type="SAM" id="MobiDB-lite"/>
    </source>
</evidence>
<dbReference type="PROSITE" id="PS51925">
    <property type="entry name" value="SWIB_MDM2"/>
    <property type="match status" value="1"/>
</dbReference>
<feature type="region of interest" description="Disordered" evidence="1">
    <location>
        <begin position="20"/>
        <end position="43"/>
    </location>
</feature>
<dbReference type="SMART" id="SM00151">
    <property type="entry name" value="SWIB"/>
    <property type="match status" value="1"/>
</dbReference>
<dbReference type="InterPro" id="IPR019835">
    <property type="entry name" value="SWIB_domain"/>
</dbReference>
<dbReference type="Proteomes" id="UP000283530">
    <property type="component" value="Unassembled WGS sequence"/>
</dbReference>
<dbReference type="InterPro" id="IPR036885">
    <property type="entry name" value="SWIB_MDM2_dom_sf"/>
</dbReference>
<dbReference type="Gene3D" id="1.10.245.10">
    <property type="entry name" value="SWIB/MDM2 domain"/>
    <property type="match status" value="1"/>
</dbReference>
<dbReference type="PANTHER" id="PTHR13844">
    <property type="entry name" value="SWI/SNF-RELATED MATRIX-ASSOCIATED ACTIN-DEPENDENT REGULATOR OF CHROMATIN SUBFAMILY D"/>
    <property type="match status" value="1"/>
</dbReference>
<proteinExistence type="predicted"/>
<evidence type="ECO:0000259" key="2">
    <source>
        <dbReference type="PROSITE" id="PS51925"/>
    </source>
</evidence>
<gene>
    <name evidence="3" type="ORF">CKAN_00977900</name>
</gene>
<evidence type="ECO:0000313" key="3">
    <source>
        <dbReference type="EMBL" id="RWR81111.1"/>
    </source>
</evidence>
<organism evidence="3 4">
    <name type="scientific">Cinnamomum micranthum f. kanehirae</name>
    <dbReference type="NCBI Taxonomy" id="337451"/>
    <lineage>
        <taxon>Eukaryota</taxon>
        <taxon>Viridiplantae</taxon>
        <taxon>Streptophyta</taxon>
        <taxon>Embryophyta</taxon>
        <taxon>Tracheophyta</taxon>
        <taxon>Spermatophyta</taxon>
        <taxon>Magnoliopsida</taxon>
        <taxon>Magnoliidae</taxon>
        <taxon>Laurales</taxon>
        <taxon>Lauraceae</taxon>
        <taxon>Cinnamomum</taxon>
    </lineage>
</organism>
<dbReference type="AlphaFoldDB" id="A0A3S3Q837"/>
<feature type="compositionally biased region" description="Low complexity" evidence="1">
    <location>
        <begin position="20"/>
        <end position="36"/>
    </location>
</feature>
<dbReference type="OrthoDB" id="10251073at2759"/>
<evidence type="ECO:0000313" key="4">
    <source>
        <dbReference type="Proteomes" id="UP000283530"/>
    </source>
</evidence>
<dbReference type="Pfam" id="PF02201">
    <property type="entry name" value="SWIB"/>
    <property type="match status" value="1"/>
</dbReference>
<reference evidence="3 4" key="1">
    <citation type="journal article" date="2019" name="Nat. Plants">
        <title>Stout camphor tree genome fills gaps in understanding of flowering plant genome evolution.</title>
        <authorList>
            <person name="Chaw S.M."/>
            <person name="Liu Y.C."/>
            <person name="Wu Y.W."/>
            <person name="Wang H.Y."/>
            <person name="Lin C.I."/>
            <person name="Wu C.S."/>
            <person name="Ke H.M."/>
            <person name="Chang L.Y."/>
            <person name="Hsu C.Y."/>
            <person name="Yang H.T."/>
            <person name="Sudianto E."/>
            <person name="Hsu M.H."/>
            <person name="Wu K.P."/>
            <person name="Wang L.N."/>
            <person name="Leebens-Mack J.H."/>
            <person name="Tsai I.J."/>
        </authorList>
    </citation>
    <scope>NUCLEOTIDE SEQUENCE [LARGE SCALE GENOMIC DNA]</scope>
    <source>
        <strain evidence="4">cv. Chaw 1501</strain>
        <tissue evidence="3">Young leaves</tissue>
    </source>
</reference>
<keyword evidence="4" id="KW-1185">Reference proteome</keyword>
<accession>A0A3S3Q837</accession>
<name>A0A3S3Q837_9MAGN</name>
<dbReference type="STRING" id="337451.A0A3S3Q837"/>
<sequence>MSRVFGGCRALMAAAKAAAKGAAAESPNPRRSAAAAAKEKTAPTRSTGILKVVPVSPAMRSFLGVPEISRTEAIKKIWEYIKLNDLQNPANKREINCDAKLKAIFDGRDKVGMLEIARLLSPHFIKTN</sequence>
<protein>
    <submittedName>
        <fullName evidence="3">Upstream activation factor subunit UAF30-like protein isoform X2</fullName>
    </submittedName>
</protein>